<keyword evidence="3" id="KW-1003">Cell membrane</keyword>
<name>A0A371IML0_9FIRM</name>
<dbReference type="AlphaFoldDB" id="A0A371IML0"/>
<gene>
    <name evidence="8" type="ORF">BBG48_002615</name>
    <name evidence="9" type="ORF">FL857_06395</name>
</gene>
<sequence>MKIKKFSIIKNQREIIINVGKFWGLYMLSSFNIKSTNFLSQRPDDFVGGQFFRQSFRLMIPVVFQNLISNMINLLDTLMIERYGHGQVTIDALAAVGYSNQLYFLFYMVCFGLCSGGGVFIAQYYGVKDIKRIRSTFGFVSAIAVILSLIFFVIAFFFPMSFLHIFSGNDETFQMAEGYLKIVAFSYLFNAVSISMSISSRSVQQAAIPTVASLVGLFANFFGNYIFIFGNFGMPSLGVNGAAIATLSARILEFLVMLALVYWKREILAGTISEFKNFTKNFISEYVKISVPVVLNESIWSLGMFMYSVAYSKLGASAVASVQIATVVTNLLAIFLFGLANACGAMVGEQLGRNHKHMAAYYALIFGRLSFVTGIIVSVLLVILSFFLDYFLQLDADTLNSIQKILWAKAFWLPLVAWDTTLIVGILRCGGDTRFSLMLDIGVVWIVGVPLAFAGAALFKLPIYLVVMIVGIEDLFRFIIGVKRFYSEKWIKKIISNNGEFV</sequence>
<keyword evidence="2" id="KW-0813">Transport</keyword>
<keyword evidence="4 7" id="KW-0812">Transmembrane</keyword>
<evidence type="ECO:0000256" key="5">
    <source>
        <dbReference type="ARBA" id="ARBA00022989"/>
    </source>
</evidence>
<dbReference type="EMBL" id="VJXW01000008">
    <property type="protein sequence ID" value="TRW26044.1"/>
    <property type="molecule type" value="Genomic_DNA"/>
</dbReference>
<dbReference type="PANTHER" id="PTHR42925">
    <property type="entry name" value="MULTIDRUG AND TOXIN EFFLUX PROTEIN MATE FAMILY"/>
    <property type="match status" value="1"/>
</dbReference>
<dbReference type="InterPro" id="IPR002528">
    <property type="entry name" value="MATE_fam"/>
</dbReference>
<reference evidence="8" key="2">
    <citation type="submission" date="2018-07" db="EMBL/GenBank/DDBJ databases">
        <authorList>
            <person name="Quirk P.G."/>
            <person name="Krulwich T.A."/>
        </authorList>
    </citation>
    <scope>NUCLEOTIDE SEQUENCE</scope>
    <source>
        <strain evidence="8">CCRI-22567</strain>
    </source>
</reference>
<feature type="transmembrane region" description="Helical" evidence="7">
    <location>
        <begin position="137"/>
        <end position="158"/>
    </location>
</feature>
<comment type="caution">
    <text evidence="8">The sequence shown here is derived from an EMBL/GenBank/DDBJ whole genome shotgun (WGS) entry which is preliminary data.</text>
</comment>
<dbReference type="Pfam" id="PF01554">
    <property type="entry name" value="MatE"/>
    <property type="match status" value="2"/>
</dbReference>
<feature type="transmembrane region" description="Helical" evidence="7">
    <location>
        <begin position="359"/>
        <end position="387"/>
    </location>
</feature>
<feature type="transmembrane region" description="Helical" evidence="7">
    <location>
        <begin position="439"/>
        <end position="457"/>
    </location>
</feature>
<keyword evidence="10" id="KW-1185">Reference proteome</keyword>
<evidence type="ECO:0000256" key="1">
    <source>
        <dbReference type="ARBA" id="ARBA00004651"/>
    </source>
</evidence>
<dbReference type="OrthoDB" id="9780160at2"/>
<dbReference type="GO" id="GO:0042910">
    <property type="term" value="F:xenobiotic transmembrane transporter activity"/>
    <property type="evidence" value="ECO:0007669"/>
    <property type="project" value="InterPro"/>
</dbReference>
<dbReference type="InterPro" id="IPR047135">
    <property type="entry name" value="YsiQ"/>
</dbReference>
<evidence type="ECO:0000256" key="3">
    <source>
        <dbReference type="ARBA" id="ARBA00022475"/>
    </source>
</evidence>
<dbReference type="Proteomes" id="UP000093352">
    <property type="component" value="Unassembled WGS sequence"/>
</dbReference>
<dbReference type="GO" id="GO:0015297">
    <property type="term" value="F:antiporter activity"/>
    <property type="evidence" value="ECO:0007669"/>
    <property type="project" value="InterPro"/>
</dbReference>
<accession>A0A371IML0</accession>
<evidence type="ECO:0000313" key="11">
    <source>
        <dbReference type="Proteomes" id="UP000319424"/>
    </source>
</evidence>
<keyword evidence="6 7" id="KW-0472">Membrane</keyword>
<comment type="subcellular location">
    <subcellularLocation>
        <location evidence="1">Cell membrane</location>
        <topology evidence="1">Multi-pass membrane protein</topology>
    </subcellularLocation>
</comment>
<feature type="transmembrane region" description="Helical" evidence="7">
    <location>
        <begin position="322"/>
        <end position="347"/>
    </location>
</feature>
<evidence type="ECO:0000256" key="4">
    <source>
        <dbReference type="ARBA" id="ARBA00022692"/>
    </source>
</evidence>
<feature type="transmembrane region" description="Helical" evidence="7">
    <location>
        <begin position="178"/>
        <end position="198"/>
    </location>
</feature>
<feature type="transmembrane region" description="Helical" evidence="7">
    <location>
        <begin position="286"/>
        <end position="310"/>
    </location>
</feature>
<feature type="transmembrane region" description="Helical" evidence="7">
    <location>
        <begin position="242"/>
        <end position="263"/>
    </location>
</feature>
<evidence type="ECO:0000313" key="8">
    <source>
        <dbReference type="EMBL" id="RDY21739.1"/>
    </source>
</evidence>
<evidence type="ECO:0000313" key="10">
    <source>
        <dbReference type="Proteomes" id="UP000093352"/>
    </source>
</evidence>
<dbReference type="InterPro" id="IPR048279">
    <property type="entry name" value="MdtK-like"/>
</dbReference>
<dbReference type="GO" id="GO:0005886">
    <property type="term" value="C:plasma membrane"/>
    <property type="evidence" value="ECO:0007669"/>
    <property type="project" value="UniProtKB-SubCell"/>
</dbReference>
<feature type="transmembrane region" description="Helical" evidence="7">
    <location>
        <begin position="58"/>
        <end position="75"/>
    </location>
</feature>
<feature type="transmembrane region" description="Helical" evidence="7">
    <location>
        <begin position="210"/>
        <end position="230"/>
    </location>
</feature>
<dbReference type="Proteomes" id="UP000319424">
    <property type="component" value="Unassembled WGS sequence"/>
</dbReference>
<dbReference type="STRING" id="1871336.BBG48_02450"/>
<keyword evidence="5 7" id="KW-1133">Transmembrane helix</keyword>
<evidence type="ECO:0000313" key="9">
    <source>
        <dbReference type="EMBL" id="TRW26044.1"/>
    </source>
</evidence>
<dbReference type="NCBIfam" id="TIGR00797">
    <property type="entry name" value="matE"/>
    <property type="match status" value="1"/>
</dbReference>
<evidence type="ECO:0000256" key="2">
    <source>
        <dbReference type="ARBA" id="ARBA00022448"/>
    </source>
</evidence>
<feature type="transmembrane region" description="Helical" evidence="7">
    <location>
        <begin position="407"/>
        <end position="427"/>
    </location>
</feature>
<proteinExistence type="predicted"/>
<evidence type="ECO:0000256" key="6">
    <source>
        <dbReference type="ARBA" id="ARBA00023136"/>
    </source>
</evidence>
<dbReference type="EMBL" id="MBEW02000004">
    <property type="protein sequence ID" value="RDY21739.1"/>
    <property type="molecule type" value="Genomic_DNA"/>
</dbReference>
<evidence type="ECO:0000256" key="7">
    <source>
        <dbReference type="SAM" id="Phobius"/>
    </source>
</evidence>
<protein>
    <submittedName>
        <fullName evidence="8">MATE family efflux transporter</fullName>
    </submittedName>
</protein>
<feature type="transmembrane region" description="Helical" evidence="7">
    <location>
        <begin position="104"/>
        <end position="125"/>
    </location>
</feature>
<feature type="transmembrane region" description="Helical" evidence="7">
    <location>
        <begin position="463"/>
        <end position="482"/>
    </location>
</feature>
<dbReference type="PIRSF" id="PIRSF006603">
    <property type="entry name" value="DinF"/>
    <property type="match status" value="1"/>
</dbReference>
<dbReference type="PANTHER" id="PTHR42925:SF2">
    <property type="entry name" value="NA+ DRIVEN MULTIDRUG EFFLUX PUMP"/>
    <property type="match status" value="1"/>
</dbReference>
<reference evidence="8 10" key="1">
    <citation type="journal article" date="2016" name="Genome Announc.">
        <title>Draft Genome Sequence of Criibacterium bergeronii gen. nov., sp. nov., Strain CCRI-22567T, Isolated from a Vaginal Sample from a Woman with Bacterial Vaginosis.</title>
        <authorList>
            <person name="Maheux A.F."/>
            <person name="Berube E."/>
            <person name="Boudreau D.K."/>
            <person name="Raymond F."/>
            <person name="Corbeil J."/>
            <person name="Roy P.H."/>
            <person name="Boissinot M."/>
            <person name="Omar R.F."/>
        </authorList>
    </citation>
    <scope>NUCLEOTIDE SEQUENCE [LARGE SCALE GENOMIC DNA]</scope>
    <source>
        <strain evidence="8 10">CCRI-22567</strain>
    </source>
</reference>
<organism evidence="8 10">
    <name type="scientific">Criibacterium bergeronii</name>
    <dbReference type="NCBI Taxonomy" id="1871336"/>
    <lineage>
        <taxon>Bacteria</taxon>
        <taxon>Bacillati</taxon>
        <taxon>Bacillota</taxon>
        <taxon>Clostridia</taxon>
        <taxon>Peptostreptococcales</taxon>
        <taxon>Filifactoraceae</taxon>
        <taxon>Criibacterium</taxon>
    </lineage>
</organism>
<reference evidence="9 11" key="3">
    <citation type="submission" date="2019-07" db="EMBL/GenBank/DDBJ databases">
        <title>Criibacterium bergeronii gen. nov., sp. nov. isolated from human clinical samples.</title>
        <authorList>
            <person name="Maheux A.F."/>
            <person name="Boudreau D.K."/>
            <person name="Berube E."/>
            <person name="Brodeur S."/>
            <person name="Bernard K.A."/>
            <person name="Abed J.Y."/>
            <person name="Ducrey E."/>
            <person name="Guay E.F."/>
            <person name="Raymond F."/>
            <person name="Corbeil J."/>
            <person name="Domingo M.-C."/>
            <person name="Roy P.H."/>
            <person name="Boissinot M."/>
            <person name="Tocheva E.I."/>
            <person name="Omar R.F."/>
        </authorList>
    </citation>
    <scope>NUCLEOTIDE SEQUENCE [LARGE SCALE GENOMIC DNA]</scope>
    <source>
        <strain evidence="9 11">CCRI-24246</strain>
    </source>
</reference>